<keyword evidence="1" id="KW-0808">Transferase</keyword>
<dbReference type="SUPFAM" id="SSF53335">
    <property type="entry name" value="S-adenosyl-L-methionine-dependent methyltransferases"/>
    <property type="match status" value="1"/>
</dbReference>
<dbReference type="EMBL" id="FOQD01000016">
    <property type="protein sequence ID" value="SFJ15904.1"/>
    <property type="molecule type" value="Genomic_DNA"/>
</dbReference>
<organism evidence="1 2">
    <name type="scientific">Planctomicrobium piriforme</name>
    <dbReference type="NCBI Taxonomy" id="1576369"/>
    <lineage>
        <taxon>Bacteria</taxon>
        <taxon>Pseudomonadati</taxon>
        <taxon>Planctomycetota</taxon>
        <taxon>Planctomycetia</taxon>
        <taxon>Planctomycetales</taxon>
        <taxon>Planctomycetaceae</taxon>
        <taxon>Planctomicrobium</taxon>
    </lineage>
</organism>
<accession>A0A1I3P300</accession>
<dbReference type="Gene3D" id="3.40.50.150">
    <property type="entry name" value="Vaccinia Virus protein VP39"/>
    <property type="match status" value="1"/>
</dbReference>
<dbReference type="STRING" id="1576369.SAMN05421753_11622"/>
<keyword evidence="2" id="KW-1185">Reference proteome</keyword>
<dbReference type="AlphaFoldDB" id="A0A1I3P300"/>
<sequence>MQSIVWESVDRIPGFMSRGECDWLAEKASTAAQWTEIGAYCGRSTLCVALHLPKGGSLRIIDTNLGTISRSGQTLFTTYLEIVQRRPDLEIIMARIDSAVAASRLPDSDVVFLDGAHHYEQVSADIRAWGPKCRLLCGHDFNPPDWPGVVQAVKELIPCYAVVAGSIWERQI</sequence>
<proteinExistence type="predicted"/>
<dbReference type="InterPro" id="IPR029063">
    <property type="entry name" value="SAM-dependent_MTases_sf"/>
</dbReference>
<reference evidence="2" key="1">
    <citation type="submission" date="2016-10" db="EMBL/GenBank/DDBJ databases">
        <authorList>
            <person name="Varghese N."/>
            <person name="Submissions S."/>
        </authorList>
    </citation>
    <scope>NUCLEOTIDE SEQUENCE [LARGE SCALE GENOMIC DNA]</scope>
    <source>
        <strain evidence="2">DSM 26348</strain>
    </source>
</reference>
<dbReference type="GO" id="GO:0032259">
    <property type="term" value="P:methylation"/>
    <property type="evidence" value="ECO:0007669"/>
    <property type="project" value="UniProtKB-KW"/>
</dbReference>
<dbReference type="GO" id="GO:0008168">
    <property type="term" value="F:methyltransferase activity"/>
    <property type="evidence" value="ECO:0007669"/>
    <property type="project" value="UniProtKB-KW"/>
</dbReference>
<name>A0A1I3P300_9PLAN</name>
<dbReference type="OrthoDB" id="276962at2"/>
<gene>
    <name evidence="1" type="ORF">SAMN05421753_11622</name>
</gene>
<dbReference type="Proteomes" id="UP000199518">
    <property type="component" value="Unassembled WGS sequence"/>
</dbReference>
<evidence type="ECO:0000313" key="2">
    <source>
        <dbReference type="Proteomes" id="UP000199518"/>
    </source>
</evidence>
<protein>
    <submittedName>
        <fullName evidence="1">Methyltransferase domain-containing protein</fullName>
    </submittedName>
</protein>
<keyword evidence="1" id="KW-0489">Methyltransferase</keyword>
<dbReference type="Pfam" id="PF13578">
    <property type="entry name" value="Methyltransf_24"/>
    <property type="match status" value="1"/>
</dbReference>
<evidence type="ECO:0000313" key="1">
    <source>
        <dbReference type="EMBL" id="SFJ15904.1"/>
    </source>
</evidence>